<accession>A0AAX4PGS7</accession>
<dbReference type="AlphaFoldDB" id="A0AAX4PGS7"/>
<sequence length="625" mass="66463">MGDSEADYLRETVGEALAKGCLKTALAAPSDPVEYLGTWLLKFVENAKIKEKFAKDKAAEKEAKLHEAAVKARAEEEAAKEAAKKDEAVAGVSKVVGDPYQIWSNVASNLKELTPGCCYIANLSRTEPADGEITDDDLEVEEVEPEEPEEPEEPAGEEPAAEGEEPAAEGEGEGEGEEEEAEPEPIVYDYSAVSLDFVVTSKDMEYILEQGLSFTRPVVSEEEEAEEPKPSALAFDILDKEDADEVDIPNVLYEPRVKYFDEFPKVGAFFALPIKTKTGEVKAILCTDTLAPTGNGKPLSEDTKALIRKLVDAAGAALDSTEEYFSGCDAKATAKAIKEEINLALGNKPAGEAGEIDASGEVSAELAAEVEEGAVLPTIAITTAKNHATRQKKICEIISAKLDKAVEDVKRYANAPTQTFGVLKALMILAGYEEDEYSTWRAMRKAFGKDLLDKVSGIDFGSVTVDAYTAARACTKLSSREDLIAETPVSGLGLAAKMLLEETKLAIKAKIVEKIYDLATCPHEDAINFEEFVAGIPGTRDEAGQLTSMRLGGTQFKDMKQLCDTLAEAVAAVEKAAAEQAKAEAEAAAAVAAAEAKAAEEAAAAAEGDAPAEEGEAPAEEAAAE</sequence>
<reference evidence="4 5" key="1">
    <citation type="submission" date="2024-03" db="EMBL/GenBank/DDBJ databases">
        <title>Complete genome sequence of the green alga Chloropicon roscoffensis RCC1871.</title>
        <authorList>
            <person name="Lemieux C."/>
            <person name="Pombert J.-F."/>
            <person name="Otis C."/>
            <person name="Turmel M."/>
        </authorList>
    </citation>
    <scope>NUCLEOTIDE SEQUENCE [LARGE SCALE GENOMIC DNA]</scope>
    <source>
        <strain evidence="4 5">RCC1871</strain>
    </source>
</reference>
<feature type="compositionally biased region" description="Acidic residues" evidence="3">
    <location>
        <begin position="129"/>
        <end position="183"/>
    </location>
</feature>
<feature type="region of interest" description="Disordered" evidence="3">
    <location>
        <begin position="600"/>
        <end position="625"/>
    </location>
</feature>
<dbReference type="Pfam" id="PF05186">
    <property type="entry name" value="Dpy-30"/>
    <property type="match status" value="1"/>
</dbReference>
<evidence type="ECO:0000256" key="2">
    <source>
        <dbReference type="SAM" id="Coils"/>
    </source>
</evidence>
<evidence type="ECO:0000256" key="1">
    <source>
        <dbReference type="ARBA" id="ARBA00010849"/>
    </source>
</evidence>
<keyword evidence="4" id="KW-0966">Cell projection</keyword>
<feature type="compositionally biased region" description="Acidic residues" evidence="3">
    <location>
        <begin position="610"/>
        <end position="625"/>
    </location>
</feature>
<gene>
    <name evidence="4" type="ORF">HKI87_11g67340</name>
</gene>
<evidence type="ECO:0000313" key="4">
    <source>
        <dbReference type="EMBL" id="WZN65177.1"/>
    </source>
</evidence>
<dbReference type="CDD" id="cd22982">
    <property type="entry name" value="DD_CrRSP2-like"/>
    <property type="match status" value="1"/>
</dbReference>
<keyword evidence="4" id="KW-0282">Flagellum</keyword>
<dbReference type="PANTHER" id="PTHR23356:SF16">
    <property type="entry name" value="DPY30 DOMAIN CONTAINING 2"/>
    <property type="match status" value="1"/>
</dbReference>
<proteinExistence type="inferred from homology"/>
<feature type="coiled-coil region" evidence="2">
    <location>
        <begin position="44"/>
        <end position="78"/>
    </location>
</feature>
<dbReference type="Proteomes" id="UP001472866">
    <property type="component" value="Chromosome 11"/>
</dbReference>
<feature type="region of interest" description="Disordered" evidence="3">
    <location>
        <begin position="128"/>
        <end position="186"/>
    </location>
</feature>
<dbReference type="InterPro" id="IPR007858">
    <property type="entry name" value="Dpy-30_motif"/>
</dbReference>
<dbReference type="Gene3D" id="1.20.890.10">
    <property type="entry name" value="cAMP-dependent protein kinase regulatory subunit, dimerization-anchoring domain"/>
    <property type="match status" value="1"/>
</dbReference>
<protein>
    <submittedName>
        <fullName evidence="4">Flagellar radial spoke protein</fullName>
    </submittedName>
</protein>
<keyword evidence="2" id="KW-0175">Coiled coil</keyword>
<name>A0AAX4PGS7_9CHLO</name>
<keyword evidence="4" id="KW-0969">Cilium</keyword>
<dbReference type="GO" id="GO:0048188">
    <property type="term" value="C:Set1C/COMPASS complex"/>
    <property type="evidence" value="ECO:0007669"/>
    <property type="project" value="InterPro"/>
</dbReference>
<dbReference type="EMBL" id="CP151511">
    <property type="protein sequence ID" value="WZN65177.1"/>
    <property type="molecule type" value="Genomic_DNA"/>
</dbReference>
<evidence type="ECO:0000256" key="3">
    <source>
        <dbReference type="SAM" id="MobiDB-lite"/>
    </source>
</evidence>
<evidence type="ECO:0000313" key="5">
    <source>
        <dbReference type="Proteomes" id="UP001472866"/>
    </source>
</evidence>
<feature type="compositionally biased region" description="Low complexity" evidence="3">
    <location>
        <begin position="600"/>
        <end position="609"/>
    </location>
</feature>
<dbReference type="PANTHER" id="PTHR23356">
    <property type="entry name" value="DPY30-RELATED"/>
    <property type="match status" value="1"/>
</dbReference>
<comment type="similarity">
    <text evidence="1">Belongs to the dpy-30 family.</text>
</comment>
<organism evidence="4 5">
    <name type="scientific">Chloropicon roscoffensis</name>
    <dbReference type="NCBI Taxonomy" id="1461544"/>
    <lineage>
        <taxon>Eukaryota</taxon>
        <taxon>Viridiplantae</taxon>
        <taxon>Chlorophyta</taxon>
        <taxon>Chloropicophyceae</taxon>
        <taxon>Chloropicales</taxon>
        <taxon>Chloropicaceae</taxon>
        <taxon>Chloropicon</taxon>
    </lineage>
</organism>
<dbReference type="InterPro" id="IPR037856">
    <property type="entry name" value="Sdc1/DPY30"/>
</dbReference>
<keyword evidence="5" id="KW-1185">Reference proteome</keyword>